<dbReference type="Proteomes" id="UP001341281">
    <property type="component" value="Chromosome 05"/>
</dbReference>
<dbReference type="AlphaFoldDB" id="A0AAQ3TN63"/>
<dbReference type="EMBL" id="CP144749">
    <property type="protein sequence ID" value="WVZ74690.1"/>
    <property type="molecule type" value="Genomic_DNA"/>
</dbReference>
<proteinExistence type="predicted"/>
<protein>
    <submittedName>
        <fullName evidence="2">Uncharacterized protein</fullName>
    </submittedName>
</protein>
<feature type="compositionally biased region" description="Basic and acidic residues" evidence="1">
    <location>
        <begin position="477"/>
        <end position="499"/>
    </location>
</feature>
<keyword evidence="3" id="KW-1185">Reference proteome</keyword>
<feature type="region of interest" description="Disordered" evidence="1">
    <location>
        <begin position="477"/>
        <end position="511"/>
    </location>
</feature>
<sequence>MEFTFKDAEELCSLVSSQQSLVDKKRRWLESMILNPDGCTRRVKRPKFLNDVYLRESYIRSEEISCEKARASIEKSLSSDCNGYTHHVVQEGLQIFDFQKKENEPLDPEYVGVMLGAISKLTYEALQSVACIISHNKFSFNKTRTVMENIVKSHLPTYLVRLDQKDILCQLFDIFKNPCSYRSGSVMLVTPISPQLLSVIHHLLDELDGMPMQALAAMNRKIIEKSYAPKFGLTARSSNRAHVIKMVRKRCNKILTELEEGNYLPKKLSKALSVLNLYQKQKLRSMDISQSEFFPFTKETISLQNNILNALWSLPKLKCDKLKLLRAILDHDSKVEKTHFKAALRNYLIECLFECDDGDLPKEALWAIAFINQISGRHQVVLTDERKEGEVDAVLNLSSHLKALAHCCVDECSCGEELISLGNDSGNEDNDFILSGTNYFDLSSCHLQMNEPSSNNLSGTDVIECCWSETVGDTHNVSRIEDSGSKSEVHKKPCERTEDSGGTGHYSDNDVIGSGTEPCAEKYVDVNHLKRPRCSEIGGICDETSIVAHSIIGQILDKWLLVENNEVDKPARCHLGEGLVSQDPQENDRRPANSAENLEGGIFIEAVERLLPNLPKSCIDKVKRLLS</sequence>
<reference evidence="2 3" key="1">
    <citation type="submission" date="2024-02" db="EMBL/GenBank/DDBJ databases">
        <title>High-quality chromosome-scale genome assembly of Pensacola bahiagrass (Paspalum notatum Flugge var. saurae).</title>
        <authorList>
            <person name="Vega J.M."/>
            <person name="Podio M."/>
            <person name="Orjuela J."/>
            <person name="Siena L.A."/>
            <person name="Pessino S.C."/>
            <person name="Combes M.C."/>
            <person name="Mariac C."/>
            <person name="Albertini E."/>
            <person name="Pupilli F."/>
            <person name="Ortiz J.P.A."/>
            <person name="Leblanc O."/>
        </authorList>
    </citation>
    <scope>NUCLEOTIDE SEQUENCE [LARGE SCALE GENOMIC DNA]</scope>
    <source>
        <strain evidence="2">R1</strain>
        <tissue evidence="2">Leaf</tissue>
    </source>
</reference>
<dbReference type="PANTHER" id="PTHR36071">
    <property type="entry name" value="DNA DOUBLE-STRAND BREAK REPAIR PROTEIN"/>
    <property type="match status" value="1"/>
</dbReference>
<accession>A0AAQ3TN63</accession>
<evidence type="ECO:0000256" key="1">
    <source>
        <dbReference type="SAM" id="MobiDB-lite"/>
    </source>
</evidence>
<name>A0AAQ3TN63_PASNO</name>
<organism evidence="2 3">
    <name type="scientific">Paspalum notatum var. saurae</name>
    <dbReference type="NCBI Taxonomy" id="547442"/>
    <lineage>
        <taxon>Eukaryota</taxon>
        <taxon>Viridiplantae</taxon>
        <taxon>Streptophyta</taxon>
        <taxon>Embryophyta</taxon>
        <taxon>Tracheophyta</taxon>
        <taxon>Spermatophyta</taxon>
        <taxon>Magnoliopsida</taxon>
        <taxon>Liliopsida</taxon>
        <taxon>Poales</taxon>
        <taxon>Poaceae</taxon>
        <taxon>PACMAD clade</taxon>
        <taxon>Panicoideae</taxon>
        <taxon>Andropogonodae</taxon>
        <taxon>Paspaleae</taxon>
        <taxon>Paspalinae</taxon>
        <taxon>Paspalum</taxon>
    </lineage>
</organism>
<evidence type="ECO:0000313" key="3">
    <source>
        <dbReference type="Proteomes" id="UP001341281"/>
    </source>
</evidence>
<gene>
    <name evidence="2" type="ORF">U9M48_022845</name>
</gene>
<evidence type="ECO:0000313" key="2">
    <source>
        <dbReference type="EMBL" id="WVZ74690.1"/>
    </source>
</evidence>
<dbReference type="PANTHER" id="PTHR36071:SF1">
    <property type="entry name" value="DNA DOUBLE-STRAND BREAK REPAIR PROTEIN"/>
    <property type="match status" value="1"/>
</dbReference>